<evidence type="ECO:0000313" key="14">
    <source>
        <dbReference type="EMBL" id="CAG2218323.1"/>
    </source>
</evidence>
<keyword evidence="9" id="KW-0675">Receptor</keyword>
<keyword evidence="7 11" id="KW-1133">Transmembrane helix</keyword>
<keyword evidence="6" id="KW-0677">Repeat</keyword>
<gene>
    <name evidence="14" type="ORF">MEDL_31983</name>
</gene>
<dbReference type="SMART" id="SM00369">
    <property type="entry name" value="LRR_TYP"/>
    <property type="match status" value="5"/>
</dbReference>
<dbReference type="InterPro" id="IPR001611">
    <property type="entry name" value="Leu-rich_rpt"/>
</dbReference>
<evidence type="ECO:0000256" key="2">
    <source>
        <dbReference type="ARBA" id="ARBA00009634"/>
    </source>
</evidence>
<organism evidence="14 15">
    <name type="scientific">Mytilus edulis</name>
    <name type="common">Blue mussel</name>
    <dbReference type="NCBI Taxonomy" id="6550"/>
    <lineage>
        <taxon>Eukaryota</taxon>
        <taxon>Metazoa</taxon>
        <taxon>Spiralia</taxon>
        <taxon>Lophotrochozoa</taxon>
        <taxon>Mollusca</taxon>
        <taxon>Bivalvia</taxon>
        <taxon>Autobranchia</taxon>
        <taxon>Pteriomorphia</taxon>
        <taxon>Mytilida</taxon>
        <taxon>Mytiloidea</taxon>
        <taxon>Mytilidae</taxon>
        <taxon>Mytilinae</taxon>
        <taxon>Mytilus</taxon>
    </lineage>
</organism>
<dbReference type="Pfam" id="PF13855">
    <property type="entry name" value="LRR_8"/>
    <property type="match status" value="2"/>
</dbReference>
<keyword evidence="3" id="KW-0433">Leucine-rich repeat</keyword>
<keyword evidence="8 11" id="KW-0472">Membrane</keyword>
<dbReference type="SUPFAM" id="SSF52200">
    <property type="entry name" value="Toll/Interleukin receptor TIR domain"/>
    <property type="match status" value="1"/>
</dbReference>
<proteinExistence type="inferred from homology"/>
<evidence type="ECO:0000256" key="4">
    <source>
        <dbReference type="ARBA" id="ARBA00022692"/>
    </source>
</evidence>
<comment type="caution">
    <text evidence="14">The sequence shown here is derived from an EMBL/GenBank/DDBJ whole genome shotgun (WGS) entry which is preliminary data.</text>
</comment>
<evidence type="ECO:0000256" key="7">
    <source>
        <dbReference type="ARBA" id="ARBA00022989"/>
    </source>
</evidence>
<dbReference type="PRINTS" id="PR01537">
    <property type="entry name" value="INTRLKN1R1F"/>
</dbReference>
<feature type="signal peptide" evidence="12">
    <location>
        <begin position="1"/>
        <end position="18"/>
    </location>
</feature>
<feature type="chain" id="PRO_5035768204" description="TIR domain-containing protein" evidence="12">
    <location>
        <begin position="19"/>
        <end position="705"/>
    </location>
</feature>
<dbReference type="AlphaFoldDB" id="A0A8S3SK20"/>
<evidence type="ECO:0000256" key="10">
    <source>
        <dbReference type="ARBA" id="ARBA00023180"/>
    </source>
</evidence>
<dbReference type="PANTHER" id="PTHR24365">
    <property type="entry name" value="TOLL-LIKE RECEPTOR"/>
    <property type="match status" value="1"/>
</dbReference>
<dbReference type="SMART" id="SM00255">
    <property type="entry name" value="TIR"/>
    <property type="match status" value="1"/>
</dbReference>
<dbReference type="Pfam" id="PF13516">
    <property type="entry name" value="LRR_6"/>
    <property type="match status" value="1"/>
</dbReference>
<evidence type="ECO:0000256" key="8">
    <source>
        <dbReference type="ARBA" id="ARBA00023136"/>
    </source>
</evidence>
<dbReference type="OrthoDB" id="1526598at2759"/>
<evidence type="ECO:0000256" key="3">
    <source>
        <dbReference type="ARBA" id="ARBA00022614"/>
    </source>
</evidence>
<dbReference type="SUPFAM" id="SSF52058">
    <property type="entry name" value="L domain-like"/>
    <property type="match status" value="2"/>
</dbReference>
<feature type="transmembrane region" description="Helical" evidence="11">
    <location>
        <begin position="510"/>
        <end position="534"/>
    </location>
</feature>
<comment type="similarity">
    <text evidence="2">Belongs to the Toll-like receptor family.</text>
</comment>
<dbReference type="PROSITE" id="PS50104">
    <property type="entry name" value="TIR"/>
    <property type="match status" value="1"/>
</dbReference>
<dbReference type="GO" id="GO:0005886">
    <property type="term" value="C:plasma membrane"/>
    <property type="evidence" value="ECO:0007669"/>
    <property type="project" value="TreeGrafter"/>
</dbReference>
<evidence type="ECO:0000256" key="5">
    <source>
        <dbReference type="ARBA" id="ARBA00022729"/>
    </source>
</evidence>
<evidence type="ECO:0000256" key="12">
    <source>
        <dbReference type="SAM" id="SignalP"/>
    </source>
</evidence>
<evidence type="ECO:0000256" key="9">
    <source>
        <dbReference type="ARBA" id="ARBA00023170"/>
    </source>
</evidence>
<evidence type="ECO:0000256" key="6">
    <source>
        <dbReference type="ARBA" id="ARBA00022737"/>
    </source>
</evidence>
<dbReference type="InterPro" id="IPR035897">
    <property type="entry name" value="Toll_tir_struct_dom_sf"/>
</dbReference>
<keyword evidence="15" id="KW-1185">Reference proteome</keyword>
<protein>
    <recommendedName>
        <fullName evidence="13">TIR domain-containing protein</fullName>
    </recommendedName>
</protein>
<dbReference type="InterPro" id="IPR000157">
    <property type="entry name" value="TIR_dom"/>
</dbReference>
<dbReference type="PANTHER" id="PTHR24365:SF541">
    <property type="entry name" value="PROTEIN TOLL-RELATED"/>
    <property type="match status" value="1"/>
</dbReference>
<evidence type="ECO:0000259" key="13">
    <source>
        <dbReference type="PROSITE" id="PS50104"/>
    </source>
</evidence>
<dbReference type="InterPro" id="IPR032675">
    <property type="entry name" value="LRR_dom_sf"/>
</dbReference>
<comment type="subcellular location">
    <subcellularLocation>
        <location evidence="1">Membrane</location>
        <topology evidence="1">Single-pass membrane protein</topology>
    </subcellularLocation>
</comment>
<keyword evidence="5 12" id="KW-0732">Signal</keyword>
<feature type="domain" description="TIR" evidence="13">
    <location>
        <begin position="563"/>
        <end position="704"/>
    </location>
</feature>
<reference evidence="14" key="1">
    <citation type="submission" date="2021-03" db="EMBL/GenBank/DDBJ databases">
        <authorList>
            <person name="Bekaert M."/>
        </authorList>
    </citation>
    <scope>NUCLEOTIDE SEQUENCE</scope>
</reference>
<accession>A0A8S3SK20</accession>
<dbReference type="EMBL" id="CAJPWZ010001599">
    <property type="protein sequence ID" value="CAG2218323.1"/>
    <property type="molecule type" value="Genomic_DNA"/>
</dbReference>
<keyword evidence="4 11" id="KW-0812">Transmembrane</keyword>
<dbReference type="Gene3D" id="3.80.10.10">
    <property type="entry name" value="Ribonuclease Inhibitor"/>
    <property type="match status" value="3"/>
</dbReference>
<dbReference type="GO" id="GO:0007165">
    <property type="term" value="P:signal transduction"/>
    <property type="evidence" value="ECO:0007669"/>
    <property type="project" value="InterPro"/>
</dbReference>
<dbReference type="Proteomes" id="UP000683360">
    <property type="component" value="Unassembled WGS sequence"/>
</dbReference>
<dbReference type="InterPro" id="IPR003591">
    <property type="entry name" value="Leu-rich_rpt_typical-subtyp"/>
</dbReference>
<keyword evidence="10" id="KW-0325">Glycoprotein</keyword>
<name>A0A8S3SK20_MYTED</name>
<dbReference type="GO" id="GO:0038023">
    <property type="term" value="F:signaling receptor activity"/>
    <property type="evidence" value="ECO:0007669"/>
    <property type="project" value="TreeGrafter"/>
</dbReference>
<evidence type="ECO:0000256" key="1">
    <source>
        <dbReference type="ARBA" id="ARBA00004167"/>
    </source>
</evidence>
<sequence>MKGVLCLIIIFMMKYCQFIILVPCKFDSRCVCLNDTSKPFINVSCVGKDIINIPKFPPTVYSIDLSNNKIGSIPNRSFEYQINLRILDLTSNCIQVLETDSFKGLQNLHKLVLENSCINFHKLPVDVFKPLISLKHLNCKYIWFHGINLPGLLVSTLIHLEYLEVDVSQSTPYGILFDKHFTKLLNLTKLKTGVCSGIEFDEKTFINMKYLTAIDLSSCVSQKYNQSLYGRNKLNSLALGTFILPQTKSFLSLISDVKTFSSLESLFLIGSFEPNVEFNGLIFRFFNNLQIHTKIKELRLNNNYIREILPPEKILVPPRTLQILDLSYNKLTCLCIDIYNLLILNLQHNFLGNCLPYYYCTRFKNLRLEQFDLSFNVIHKLSDIMFAGHKNLQILNISNNFLSDIDFDVSYTPKLKILDLSNNNITMISNKQSLNTLTKMMGQSTFAIDLSNNVLSCNCRTLGFLQWIVNDWDHFRNNGNYKCKLDNKTIITMHNFRTIVRQFAKDCNSYSTIVICVTLGIVVFLFTLCAGLMYRYRWKFRYMYYMTKSRYYRYKPNDDNESYTYNAFISYSDEEKDFVVKECIPILEDADEMKLCIHHRDFLPGEEISVNITNAIHESKKTICIITRSFLDSYYCMFEFNMARMESIYSRNEQNILFLVFYEQIQPRNLPLVMLELVQNQSYIEYPHDEQGNVVFWGKVREAIV</sequence>
<evidence type="ECO:0000313" key="15">
    <source>
        <dbReference type="Proteomes" id="UP000683360"/>
    </source>
</evidence>
<evidence type="ECO:0000256" key="11">
    <source>
        <dbReference type="SAM" id="Phobius"/>
    </source>
</evidence>
<dbReference type="Pfam" id="PF01582">
    <property type="entry name" value="TIR"/>
    <property type="match status" value="1"/>
</dbReference>
<dbReference type="Gene3D" id="3.40.50.10140">
    <property type="entry name" value="Toll/interleukin-1 receptor homology (TIR) domain"/>
    <property type="match status" value="1"/>
</dbReference>
<dbReference type="PROSITE" id="PS51450">
    <property type="entry name" value="LRR"/>
    <property type="match status" value="3"/>
</dbReference>